<organism evidence="1">
    <name type="scientific">Trepomonas sp. PC1</name>
    <dbReference type="NCBI Taxonomy" id="1076344"/>
    <lineage>
        <taxon>Eukaryota</taxon>
        <taxon>Metamonada</taxon>
        <taxon>Diplomonadida</taxon>
        <taxon>Hexamitidae</taxon>
        <taxon>Hexamitinae</taxon>
        <taxon>Trepomonas</taxon>
    </lineage>
</organism>
<protein>
    <submittedName>
        <fullName evidence="1">RNA recognition motif-containing protein</fullName>
    </submittedName>
</protein>
<dbReference type="AlphaFoldDB" id="A0A146K629"/>
<dbReference type="EMBL" id="GDID01004738">
    <property type="protein sequence ID" value="JAP91868.1"/>
    <property type="molecule type" value="Transcribed_RNA"/>
</dbReference>
<name>A0A146K629_9EUKA</name>
<reference evidence="1" key="1">
    <citation type="submission" date="2015-07" db="EMBL/GenBank/DDBJ databases">
        <title>Adaptation to a free-living lifestyle via gene acquisitions in the diplomonad Trepomonas sp. PC1.</title>
        <authorList>
            <person name="Xu F."/>
            <person name="Jerlstrom-Hultqvist J."/>
            <person name="Kolisko M."/>
            <person name="Simpson A.G.B."/>
            <person name="Roger A.J."/>
            <person name="Svard S.G."/>
            <person name="Andersson J.O."/>
        </authorList>
    </citation>
    <scope>NUCLEOTIDE SEQUENCE</scope>
    <source>
        <strain evidence="1">PC1</strain>
    </source>
</reference>
<proteinExistence type="predicted"/>
<evidence type="ECO:0000313" key="1">
    <source>
        <dbReference type="EMBL" id="JAP91868.1"/>
    </source>
</evidence>
<accession>A0A146K629</accession>
<feature type="non-terminal residue" evidence="1">
    <location>
        <position position="1"/>
    </location>
</feature>
<feature type="non-terminal residue" evidence="1">
    <location>
        <position position="145"/>
    </location>
</feature>
<sequence length="145" mass="17575">RLYIGNIPDADDEEFSQFLQRIAPFTNLLIKQKMDQKFAFIETSNPNKFLKQTGKKFLRNKILFQNIKKPEFSEESQKQKEDRSLYQNECVNEKFYIDMVNALQEIDNINDEFNPENKFETIKFEKIPRKFFLETEFKVTKERKR</sequence>
<gene>
    <name evidence="1" type="ORF">TPC1_16374</name>
</gene>